<dbReference type="InterPro" id="IPR001645">
    <property type="entry name" value="Folylpolyglutamate_synth"/>
</dbReference>
<evidence type="ECO:0000256" key="8">
    <source>
        <dbReference type="ARBA" id="ARBA00022842"/>
    </source>
</evidence>
<dbReference type="EC" id="6.3.2.17" evidence="3"/>
<dbReference type="GO" id="GO:0004326">
    <property type="term" value="F:tetrahydrofolylpolyglutamate synthase activity"/>
    <property type="evidence" value="ECO:0007669"/>
    <property type="project" value="UniProtKB-EC"/>
</dbReference>
<evidence type="ECO:0000256" key="11">
    <source>
        <dbReference type="PIRNR" id="PIRNR001563"/>
    </source>
</evidence>
<comment type="similarity">
    <text evidence="2 11">Belongs to the folylpolyglutamate synthase family.</text>
</comment>
<evidence type="ECO:0000259" key="12">
    <source>
        <dbReference type="Pfam" id="PF02875"/>
    </source>
</evidence>
<evidence type="ECO:0000256" key="2">
    <source>
        <dbReference type="ARBA" id="ARBA00008276"/>
    </source>
</evidence>
<keyword evidence="15" id="KW-1185">Reference proteome</keyword>
<dbReference type="GO" id="GO:0008841">
    <property type="term" value="F:dihydrofolate synthase activity"/>
    <property type="evidence" value="ECO:0007669"/>
    <property type="project" value="TreeGrafter"/>
</dbReference>
<keyword evidence="4 11" id="KW-0436">Ligase</keyword>
<evidence type="ECO:0000256" key="10">
    <source>
        <dbReference type="ARBA" id="ARBA00047493"/>
    </source>
</evidence>
<organism evidence="14 15">
    <name type="scientific">Butyrivibrio hungatei</name>
    <dbReference type="NCBI Taxonomy" id="185008"/>
    <lineage>
        <taxon>Bacteria</taxon>
        <taxon>Bacillati</taxon>
        <taxon>Bacillota</taxon>
        <taxon>Clostridia</taxon>
        <taxon>Lachnospirales</taxon>
        <taxon>Lachnospiraceae</taxon>
        <taxon>Butyrivibrio</taxon>
    </lineage>
</organism>
<dbReference type="Pfam" id="PF02875">
    <property type="entry name" value="Mur_ligase_C"/>
    <property type="match status" value="1"/>
</dbReference>
<dbReference type="AlphaFoldDB" id="A0A1G5GXQ8"/>
<keyword evidence="6 11" id="KW-0547">Nucleotide-binding</keyword>
<accession>A0A1G5GXQ8</accession>
<evidence type="ECO:0000256" key="3">
    <source>
        <dbReference type="ARBA" id="ARBA00013025"/>
    </source>
</evidence>
<dbReference type="PIRSF" id="PIRSF001563">
    <property type="entry name" value="Folylpolyglu_synth"/>
    <property type="match status" value="1"/>
</dbReference>
<keyword evidence="5" id="KW-0479">Metal-binding</keyword>
<evidence type="ECO:0000256" key="9">
    <source>
        <dbReference type="ARBA" id="ARBA00030592"/>
    </source>
</evidence>
<comment type="cofactor">
    <cofactor evidence="1">
        <name>Mg(2+)</name>
        <dbReference type="ChEBI" id="CHEBI:18420"/>
    </cofactor>
</comment>
<dbReference type="NCBIfam" id="TIGR01499">
    <property type="entry name" value="folC"/>
    <property type="match status" value="1"/>
</dbReference>
<dbReference type="InterPro" id="IPR036615">
    <property type="entry name" value="Mur_ligase_C_dom_sf"/>
</dbReference>
<keyword evidence="8" id="KW-0460">Magnesium</keyword>
<dbReference type="RefSeq" id="WP_074463461.1">
    <property type="nucleotide sequence ID" value="NZ_FMUR01000027.1"/>
</dbReference>
<dbReference type="PANTHER" id="PTHR11136">
    <property type="entry name" value="FOLYLPOLYGLUTAMATE SYNTHASE-RELATED"/>
    <property type="match status" value="1"/>
</dbReference>
<keyword evidence="7 11" id="KW-0067">ATP-binding</keyword>
<evidence type="ECO:0000313" key="14">
    <source>
        <dbReference type="EMBL" id="SCY56385.1"/>
    </source>
</evidence>
<evidence type="ECO:0000256" key="1">
    <source>
        <dbReference type="ARBA" id="ARBA00001946"/>
    </source>
</evidence>
<dbReference type="InterPro" id="IPR018109">
    <property type="entry name" value="Folylpolyglutamate_synth_CS"/>
</dbReference>
<evidence type="ECO:0000256" key="6">
    <source>
        <dbReference type="ARBA" id="ARBA00022741"/>
    </source>
</evidence>
<dbReference type="GO" id="GO:0005524">
    <property type="term" value="F:ATP binding"/>
    <property type="evidence" value="ECO:0007669"/>
    <property type="project" value="UniProtKB-KW"/>
</dbReference>
<gene>
    <name evidence="14" type="ORF">SAMN02910451_03102</name>
</gene>
<dbReference type="Proteomes" id="UP000183047">
    <property type="component" value="Unassembled WGS sequence"/>
</dbReference>
<comment type="catalytic activity">
    <reaction evidence="10">
        <text>(6S)-5,6,7,8-tetrahydrofolyl-(gamma-L-Glu)(n) + L-glutamate + ATP = (6S)-5,6,7,8-tetrahydrofolyl-(gamma-L-Glu)(n+1) + ADP + phosphate + H(+)</text>
        <dbReference type="Rhea" id="RHEA:10580"/>
        <dbReference type="Rhea" id="RHEA-COMP:14738"/>
        <dbReference type="Rhea" id="RHEA-COMP:14740"/>
        <dbReference type="ChEBI" id="CHEBI:15378"/>
        <dbReference type="ChEBI" id="CHEBI:29985"/>
        <dbReference type="ChEBI" id="CHEBI:30616"/>
        <dbReference type="ChEBI" id="CHEBI:43474"/>
        <dbReference type="ChEBI" id="CHEBI:141005"/>
        <dbReference type="ChEBI" id="CHEBI:456216"/>
        <dbReference type="EC" id="6.3.2.17"/>
    </reaction>
</comment>
<evidence type="ECO:0000256" key="5">
    <source>
        <dbReference type="ARBA" id="ARBA00022723"/>
    </source>
</evidence>
<proteinExistence type="inferred from homology"/>
<sequence>MHEYNYSEAISFFEKLPHFEPPKNNNTPIKDMFSLDAELALLRKLGNPQIGQRYVHVAGTNGKGSTVAYLTSILIEAGLRVGTFASPFLYHYNELFKINNTEISDEDFARLFSQIKPAYDELATENIFPSEYEILTVMSFIYFSEKNCDIIVMEVSMGGRVDTTNVIPAPLVTLITPISYDHMSILGNTLTEIATEKAGIIKHGTSVITPFQEREVSKVLEDFCAKKAVSLAYFTEPVPIERSLQGQHFNVDGVTYSTKLLGTYQIGNAAQAIYAARKLAQKGFRISETDISRGIANTEWFGRFTVVKENPYIIIDGGHNRQGAAVLRSSLEEYFPGKKITFLLGILADKEVDIILDELMPIADKCYVTSVPNPRTMVPDDLAKMIESRGVKATVLEKDYPFEDLCKDETEVLCIAGSLYLIKDITLKF</sequence>
<dbReference type="InterPro" id="IPR013221">
    <property type="entry name" value="Mur_ligase_cen"/>
</dbReference>
<dbReference type="InterPro" id="IPR036565">
    <property type="entry name" value="Mur-like_cat_sf"/>
</dbReference>
<dbReference type="PROSITE" id="PS01011">
    <property type="entry name" value="FOLYLPOLYGLU_SYNT_1"/>
    <property type="match status" value="1"/>
</dbReference>
<dbReference type="SUPFAM" id="SSF53244">
    <property type="entry name" value="MurD-like peptide ligases, peptide-binding domain"/>
    <property type="match status" value="1"/>
</dbReference>
<dbReference type="SUPFAM" id="SSF53623">
    <property type="entry name" value="MurD-like peptide ligases, catalytic domain"/>
    <property type="match status" value="1"/>
</dbReference>
<dbReference type="OrthoDB" id="9809356at2"/>
<dbReference type="GO" id="GO:0046872">
    <property type="term" value="F:metal ion binding"/>
    <property type="evidence" value="ECO:0007669"/>
    <property type="project" value="UniProtKB-KW"/>
</dbReference>
<dbReference type="FunFam" id="3.40.1190.10:FF:000011">
    <property type="entry name" value="Folylpolyglutamate synthase/dihydrofolate synthase"/>
    <property type="match status" value="1"/>
</dbReference>
<evidence type="ECO:0000256" key="7">
    <source>
        <dbReference type="ARBA" id="ARBA00022840"/>
    </source>
</evidence>
<evidence type="ECO:0000259" key="13">
    <source>
        <dbReference type="Pfam" id="PF08245"/>
    </source>
</evidence>
<dbReference type="PANTHER" id="PTHR11136:SF0">
    <property type="entry name" value="DIHYDROFOLATE SYNTHETASE-RELATED"/>
    <property type="match status" value="1"/>
</dbReference>
<evidence type="ECO:0000256" key="4">
    <source>
        <dbReference type="ARBA" id="ARBA00022598"/>
    </source>
</evidence>
<dbReference type="EMBL" id="FMUR01000027">
    <property type="protein sequence ID" value="SCY56385.1"/>
    <property type="molecule type" value="Genomic_DNA"/>
</dbReference>
<feature type="domain" description="Mur ligase C-terminal" evidence="12">
    <location>
        <begin position="302"/>
        <end position="394"/>
    </location>
</feature>
<dbReference type="Gene3D" id="3.40.1190.10">
    <property type="entry name" value="Mur-like, catalytic domain"/>
    <property type="match status" value="1"/>
</dbReference>
<name>A0A1G5GXQ8_9FIRM</name>
<dbReference type="GO" id="GO:0005737">
    <property type="term" value="C:cytoplasm"/>
    <property type="evidence" value="ECO:0007669"/>
    <property type="project" value="TreeGrafter"/>
</dbReference>
<dbReference type="Gene3D" id="3.90.190.20">
    <property type="entry name" value="Mur ligase, C-terminal domain"/>
    <property type="match status" value="1"/>
</dbReference>
<dbReference type="Pfam" id="PF08245">
    <property type="entry name" value="Mur_ligase_M"/>
    <property type="match status" value="1"/>
</dbReference>
<reference evidence="15" key="1">
    <citation type="submission" date="2016-10" db="EMBL/GenBank/DDBJ databases">
        <authorList>
            <person name="Varghese N."/>
            <person name="Submissions S."/>
        </authorList>
    </citation>
    <scope>NUCLEOTIDE SEQUENCE [LARGE SCALE GENOMIC DNA]</scope>
    <source>
        <strain evidence="15">XBD2006</strain>
    </source>
</reference>
<evidence type="ECO:0000313" key="15">
    <source>
        <dbReference type="Proteomes" id="UP000183047"/>
    </source>
</evidence>
<dbReference type="InterPro" id="IPR004101">
    <property type="entry name" value="Mur_ligase_C"/>
</dbReference>
<feature type="domain" description="Mur ligase central" evidence="13">
    <location>
        <begin position="57"/>
        <end position="276"/>
    </location>
</feature>
<protein>
    <recommendedName>
        <fullName evidence="3">tetrahydrofolate synthase</fullName>
        <ecNumber evidence="3">6.3.2.17</ecNumber>
    </recommendedName>
    <alternativeName>
        <fullName evidence="9">Tetrahydrofolylpolyglutamate synthase</fullName>
    </alternativeName>
</protein>